<dbReference type="Proteomes" id="UP000618818">
    <property type="component" value="Unassembled WGS sequence"/>
</dbReference>
<sequence>MSANQVRHVCGISGGKDSSALAIYLRDRVPEMEYFFCDTGAELPETYEYLNKLEVVLGKPIARLNADKGFDHWFEVYRGTLPSPQMRWCTKLVKIKPLEAWLGDDEAISYVAIRADEKNRKGYVSTKPNISAVFPFVEEEVDHEGVLRILDEAGVGLPAYYEWRTRSGCYFCFYQRKAEWVGLADRHPELFERAVAIEQKVLKDGGASGDVSYQGQAMQGRDYTWSNGETLSELLDRREEILKKHAEAMARAAKSRRNLPLIEVLSGALDEDDDSDACVVCAL</sequence>
<dbReference type="RefSeq" id="WP_191193183.1">
    <property type="nucleotide sequence ID" value="NZ_JACXYZ010000001.1"/>
</dbReference>
<feature type="domain" description="Phosphoadenosine phosphosulphate reductase" evidence="1">
    <location>
        <begin position="9"/>
        <end position="120"/>
    </location>
</feature>
<dbReference type="SUPFAM" id="SSF52402">
    <property type="entry name" value="Adenine nucleotide alpha hydrolases-like"/>
    <property type="match status" value="1"/>
</dbReference>
<proteinExistence type="predicted"/>
<dbReference type="PANTHER" id="PTHR43196:SF2">
    <property type="entry name" value="PHOSPHOADENOSINE PHOSPHOSULFATE REDUCTASE"/>
    <property type="match status" value="1"/>
</dbReference>
<reference evidence="2 3" key="1">
    <citation type="submission" date="2020-09" db="EMBL/GenBank/DDBJ databases">
        <title>novel species in genus Nocardioides.</title>
        <authorList>
            <person name="Zhang G."/>
        </authorList>
    </citation>
    <scope>NUCLEOTIDE SEQUENCE [LARGE SCALE GENOMIC DNA]</scope>
    <source>
        <strain evidence="2 3">KCTC 39551</strain>
    </source>
</reference>
<evidence type="ECO:0000313" key="3">
    <source>
        <dbReference type="Proteomes" id="UP000618818"/>
    </source>
</evidence>
<accession>A0ABR8N558</accession>
<protein>
    <submittedName>
        <fullName evidence="2">Phosphoadenosine phosphosulfate reductase family protein</fullName>
    </submittedName>
</protein>
<dbReference type="InterPro" id="IPR002500">
    <property type="entry name" value="PAPS_reduct_dom"/>
</dbReference>
<dbReference type="Gene3D" id="3.40.50.620">
    <property type="entry name" value="HUPs"/>
    <property type="match status" value="1"/>
</dbReference>
<dbReference type="InterPro" id="IPR050128">
    <property type="entry name" value="Sulfate_adenylyltrnsfr_sub2"/>
</dbReference>
<comment type="caution">
    <text evidence="2">The sequence shown here is derived from an EMBL/GenBank/DDBJ whole genome shotgun (WGS) entry which is preliminary data.</text>
</comment>
<keyword evidence="3" id="KW-1185">Reference proteome</keyword>
<name>A0ABR8N558_9ACTN</name>
<dbReference type="PANTHER" id="PTHR43196">
    <property type="entry name" value="SULFATE ADENYLYLTRANSFERASE SUBUNIT 2"/>
    <property type="match status" value="1"/>
</dbReference>
<gene>
    <name evidence="2" type="ORF">IEZ26_01580</name>
</gene>
<dbReference type="InterPro" id="IPR014729">
    <property type="entry name" value="Rossmann-like_a/b/a_fold"/>
</dbReference>
<evidence type="ECO:0000259" key="1">
    <source>
        <dbReference type="Pfam" id="PF01507"/>
    </source>
</evidence>
<organism evidence="2 3">
    <name type="scientific">Nocardioides cavernae</name>
    <dbReference type="NCBI Taxonomy" id="1921566"/>
    <lineage>
        <taxon>Bacteria</taxon>
        <taxon>Bacillati</taxon>
        <taxon>Actinomycetota</taxon>
        <taxon>Actinomycetes</taxon>
        <taxon>Propionibacteriales</taxon>
        <taxon>Nocardioidaceae</taxon>
        <taxon>Nocardioides</taxon>
    </lineage>
</organism>
<evidence type="ECO:0000313" key="2">
    <source>
        <dbReference type="EMBL" id="MBD3923297.1"/>
    </source>
</evidence>
<dbReference type="EMBL" id="JACXYZ010000001">
    <property type="protein sequence ID" value="MBD3923297.1"/>
    <property type="molecule type" value="Genomic_DNA"/>
</dbReference>
<dbReference type="Pfam" id="PF01507">
    <property type="entry name" value="PAPS_reduct"/>
    <property type="match status" value="1"/>
</dbReference>